<dbReference type="InterPro" id="IPR009100">
    <property type="entry name" value="AcylCoA_DH/oxidase_NM_dom_sf"/>
</dbReference>
<evidence type="ECO:0000256" key="2">
    <source>
        <dbReference type="ARBA" id="ARBA00049661"/>
    </source>
</evidence>
<dbReference type="InterPro" id="IPR036250">
    <property type="entry name" value="AcylCo_DH-like_C"/>
</dbReference>
<evidence type="ECO:0000259" key="5">
    <source>
        <dbReference type="Pfam" id="PF08028"/>
    </source>
</evidence>
<feature type="region of interest" description="Disordered" evidence="3">
    <location>
        <begin position="1"/>
        <end position="20"/>
    </location>
</feature>
<dbReference type="PANTHER" id="PTHR48083:SF19">
    <property type="entry name" value="FLAVIN-DEPENDENT MONOOXYGENASE, OXYGENASE SUBUNIT HSAA"/>
    <property type="match status" value="1"/>
</dbReference>
<feature type="compositionally biased region" description="Low complexity" evidence="3">
    <location>
        <begin position="1"/>
        <end position="14"/>
    </location>
</feature>
<dbReference type="InterPro" id="IPR013107">
    <property type="entry name" value="Acyl-CoA_DH_C"/>
</dbReference>
<dbReference type="InterPro" id="IPR037069">
    <property type="entry name" value="AcylCoA_DH/ox_N_sf"/>
</dbReference>
<feature type="domain" description="Acyl-CoA dehydrogenase/oxidase N-terminal" evidence="4">
    <location>
        <begin position="39"/>
        <end position="104"/>
    </location>
</feature>
<dbReference type="PIRSF" id="PIRSF016578">
    <property type="entry name" value="HsaA"/>
    <property type="match status" value="1"/>
</dbReference>
<comment type="caution">
    <text evidence="6">The sequence shown here is derived from an EMBL/GenBank/DDBJ whole genome shotgun (WGS) entry which is preliminary data.</text>
</comment>
<dbReference type="Gene3D" id="2.40.110.10">
    <property type="entry name" value="Butyryl-CoA Dehydrogenase, subunit A, domain 2"/>
    <property type="match status" value="1"/>
</dbReference>
<proteinExistence type="inferred from homology"/>
<keyword evidence="1" id="KW-0560">Oxidoreductase</keyword>
<dbReference type="SUPFAM" id="SSF56645">
    <property type="entry name" value="Acyl-CoA dehydrogenase NM domain-like"/>
    <property type="match status" value="1"/>
</dbReference>
<dbReference type="Proteomes" id="UP001474181">
    <property type="component" value="Unassembled WGS sequence"/>
</dbReference>
<name>A0ABV1X5Y0_9ACTN</name>
<dbReference type="Gene3D" id="1.20.140.10">
    <property type="entry name" value="Butyryl-CoA Dehydrogenase, subunit A, domain 3"/>
    <property type="match status" value="1"/>
</dbReference>
<organism evidence="6 7">
    <name type="scientific">Streptomyces hyaluromycini</name>
    <dbReference type="NCBI Taxonomy" id="1377993"/>
    <lineage>
        <taxon>Bacteria</taxon>
        <taxon>Bacillati</taxon>
        <taxon>Actinomycetota</taxon>
        <taxon>Actinomycetes</taxon>
        <taxon>Kitasatosporales</taxon>
        <taxon>Streptomycetaceae</taxon>
        <taxon>Streptomyces</taxon>
    </lineage>
</organism>
<dbReference type="RefSeq" id="WP_350786562.1">
    <property type="nucleotide sequence ID" value="NZ_JBEPEK010000331.1"/>
</dbReference>
<keyword evidence="7" id="KW-1185">Reference proteome</keyword>
<feature type="domain" description="Acyl-CoA dehydrogenase C-terminal" evidence="5">
    <location>
        <begin position="251"/>
        <end position="383"/>
    </location>
</feature>
<dbReference type="Gene3D" id="1.10.540.10">
    <property type="entry name" value="Acyl-CoA dehydrogenase/oxidase, N-terminal domain"/>
    <property type="match status" value="1"/>
</dbReference>
<dbReference type="SUPFAM" id="SSF47203">
    <property type="entry name" value="Acyl-CoA dehydrogenase C-terminal domain-like"/>
    <property type="match status" value="1"/>
</dbReference>
<reference evidence="6 7" key="1">
    <citation type="submission" date="2024-06" db="EMBL/GenBank/DDBJ databases">
        <title>The Natural Products Discovery Center: Release of the First 8490 Sequenced Strains for Exploring Actinobacteria Biosynthetic Diversity.</title>
        <authorList>
            <person name="Kalkreuter E."/>
            <person name="Kautsar S.A."/>
            <person name="Yang D."/>
            <person name="Bader C.D."/>
            <person name="Teijaro C.N."/>
            <person name="Fluegel L."/>
            <person name="Davis C.M."/>
            <person name="Simpson J.R."/>
            <person name="Lauterbach L."/>
            <person name="Steele A.D."/>
            <person name="Gui C."/>
            <person name="Meng S."/>
            <person name="Li G."/>
            <person name="Viehrig K."/>
            <person name="Ye F."/>
            <person name="Su P."/>
            <person name="Kiefer A.F."/>
            <person name="Nichols A."/>
            <person name="Cepeda A.J."/>
            <person name="Yan W."/>
            <person name="Fan B."/>
            <person name="Jiang Y."/>
            <person name="Adhikari A."/>
            <person name="Zheng C.-J."/>
            <person name="Schuster L."/>
            <person name="Cowan T.M."/>
            <person name="Smanski M.J."/>
            <person name="Chevrette M.G."/>
            <person name="De Carvalho L.P.S."/>
            <person name="Shen B."/>
        </authorList>
    </citation>
    <scope>NUCLEOTIDE SEQUENCE [LARGE SCALE GENOMIC DNA]</scope>
    <source>
        <strain evidence="6 7">NPDC000234</strain>
    </source>
</reference>
<gene>
    <name evidence="6" type="ORF">ABT404_34075</name>
</gene>
<dbReference type="PANTHER" id="PTHR48083">
    <property type="entry name" value="MEDIUM-CHAIN SPECIFIC ACYL-COA DEHYDROGENASE, MITOCHONDRIAL-RELATED"/>
    <property type="match status" value="1"/>
</dbReference>
<sequence>MNLPLSSAPLSSPSPDDETGVRAELTATAGKLVPILAGQAQESERLRRVSDDAARALREGGMFRLGTPRVFGGFGAGVRTSMEVTAELARGDASAAWIANIYTGGGLVASLMDERARQEVWGQDPDVAVAASLTPSGSAATAENGDLLVSGRWGWASGIDHAGWVALAIAPGAPDRPPVIALVPVAEVTVEDTWHVAVMAATGSNTVVADQVRVPAHRTLDMGAVLAGAYGTRYEGEPRNAVAIASMLALTVVAPMLGMARAALDLTLDTAARKPMSLTVYERLADSPSVQLAVADAASLVDTAQLHAYRAADDLDQAAAGARQLTVGQRTRVRMDTAVAAIRTREAVDRLVSVCGASTFALANPLQRIWRDLGTASRHGVVNPDLAREIYGRTLLGIPEQPTFII</sequence>
<dbReference type="InterPro" id="IPR050741">
    <property type="entry name" value="Acyl-CoA_dehydrogenase"/>
</dbReference>
<evidence type="ECO:0000256" key="1">
    <source>
        <dbReference type="ARBA" id="ARBA00023002"/>
    </source>
</evidence>
<dbReference type="Pfam" id="PF02771">
    <property type="entry name" value="Acyl-CoA_dh_N"/>
    <property type="match status" value="1"/>
</dbReference>
<dbReference type="EMBL" id="JBEPEK010000331">
    <property type="protein sequence ID" value="MER7184434.1"/>
    <property type="molecule type" value="Genomic_DNA"/>
</dbReference>
<evidence type="ECO:0000313" key="7">
    <source>
        <dbReference type="Proteomes" id="UP001474181"/>
    </source>
</evidence>
<accession>A0ABV1X5Y0</accession>
<dbReference type="InterPro" id="IPR013786">
    <property type="entry name" value="AcylCoA_DH/ox_N"/>
</dbReference>
<evidence type="ECO:0000313" key="6">
    <source>
        <dbReference type="EMBL" id="MER7184434.1"/>
    </source>
</evidence>
<dbReference type="InterPro" id="IPR046373">
    <property type="entry name" value="Acyl-CoA_Oxase/DH_mid-dom_sf"/>
</dbReference>
<comment type="similarity">
    <text evidence="2">Belongs to the HpaH/HsaA monooxygenase family.</text>
</comment>
<dbReference type="Pfam" id="PF08028">
    <property type="entry name" value="Acyl-CoA_dh_2"/>
    <property type="match status" value="1"/>
</dbReference>
<protein>
    <submittedName>
        <fullName evidence="6">Acyl-CoA dehydrogenase family protein</fullName>
    </submittedName>
</protein>
<evidence type="ECO:0000256" key="3">
    <source>
        <dbReference type="SAM" id="MobiDB-lite"/>
    </source>
</evidence>
<evidence type="ECO:0000259" key="4">
    <source>
        <dbReference type="Pfam" id="PF02771"/>
    </source>
</evidence>